<reference evidence="1 2" key="1">
    <citation type="journal article" date="2017" name="Int. J. Syst. Evol. Microbiol.">
        <title>Ramlibacter monticola sp. nov., isolated from forest soil.</title>
        <authorList>
            <person name="Chaudhary D.K."/>
            <person name="Kim J."/>
        </authorList>
    </citation>
    <scope>NUCLEOTIDE SEQUENCE [LARGE SCALE GENOMIC DNA]</scope>
    <source>
        <strain evidence="1 2">KACC 19175</strain>
    </source>
</reference>
<comment type="caution">
    <text evidence="1">The sequence shown here is derived from an EMBL/GenBank/DDBJ whole genome shotgun (WGS) entry which is preliminary data.</text>
</comment>
<evidence type="ECO:0000313" key="2">
    <source>
        <dbReference type="Proteomes" id="UP000599109"/>
    </source>
</evidence>
<keyword evidence="2" id="KW-1185">Reference proteome</keyword>
<protein>
    <submittedName>
        <fullName evidence="1">Anti-sigma factor</fullName>
    </submittedName>
</protein>
<organism evidence="1 2">
    <name type="scientific">Ramlibacter monticola</name>
    <dbReference type="NCBI Taxonomy" id="1926872"/>
    <lineage>
        <taxon>Bacteria</taxon>
        <taxon>Pseudomonadati</taxon>
        <taxon>Pseudomonadota</taxon>
        <taxon>Betaproteobacteria</taxon>
        <taxon>Burkholderiales</taxon>
        <taxon>Comamonadaceae</taxon>
        <taxon>Ramlibacter</taxon>
    </lineage>
</organism>
<dbReference type="EMBL" id="JAEQNE010000002">
    <property type="protein sequence ID" value="MBL0391477.1"/>
    <property type="molecule type" value="Genomic_DNA"/>
</dbReference>
<proteinExistence type="predicted"/>
<sequence length="277" mass="30305">MTVPIPITESDLHAWVDGQLPPERAREVEAYLASHPDDLRRAETWRAQKQELKGLFDPVQDEPIPAQLLREARPRRPWWAERLAAGVAIAVVSGAAGWGLRGESVAHSAAGAAPAPGIVQVSAFAQRAAIAHAVFTPDQRRPVEVDAAHEDQLVTWLSNRMGTPMRPPHLQEQGYVLEGGRLLPGGKGPVAQFMYRDPAGRRLTLYVSNQLGDIAEARGPASRPANGETAFRFAREGEVNVFYWVDGPFGYALSTEADKGELGRVSGEVYRQLTAHR</sequence>
<dbReference type="AlphaFoldDB" id="A0A936Z0W0"/>
<accession>A0A936Z0W0</accession>
<dbReference type="Proteomes" id="UP000599109">
    <property type="component" value="Unassembled WGS sequence"/>
</dbReference>
<evidence type="ECO:0000313" key="1">
    <source>
        <dbReference type="EMBL" id="MBL0391477.1"/>
    </source>
</evidence>
<gene>
    <name evidence="1" type="ORF">JJ685_10030</name>
</gene>
<dbReference type="RefSeq" id="WP_201674105.1">
    <property type="nucleotide sequence ID" value="NZ_JAEQNE010000002.1"/>
</dbReference>
<name>A0A936Z0W0_9BURK</name>